<dbReference type="SUPFAM" id="SSF52058">
    <property type="entry name" value="L domain-like"/>
    <property type="match status" value="1"/>
</dbReference>
<name>A0A8J6FCD9_ELECQ</name>
<feature type="signal peptide" evidence="1">
    <location>
        <begin position="1"/>
        <end position="23"/>
    </location>
</feature>
<comment type="caution">
    <text evidence="2">The sequence shown here is derived from an EMBL/GenBank/DDBJ whole genome shotgun (WGS) entry which is preliminary data.</text>
</comment>
<evidence type="ECO:0000313" key="2">
    <source>
        <dbReference type="EMBL" id="KAG9484781.1"/>
    </source>
</evidence>
<proteinExistence type="predicted"/>
<keyword evidence="3" id="KW-1185">Reference proteome</keyword>
<reference evidence="2" key="1">
    <citation type="thesis" date="2020" institute="ProQuest LLC" country="789 East Eisenhower Parkway, Ann Arbor, MI, USA">
        <title>Comparative Genomics and Chromosome Evolution.</title>
        <authorList>
            <person name="Mudd A.B."/>
        </authorList>
    </citation>
    <scope>NUCLEOTIDE SEQUENCE</scope>
    <source>
        <strain evidence="2">HN-11 Male</strain>
        <tissue evidence="2">Kidney and liver</tissue>
    </source>
</reference>
<organism evidence="2 3">
    <name type="scientific">Eleutherodactylus coqui</name>
    <name type="common">Puerto Rican coqui</name>
    <dbReference type="NCBI Taxonomy" id="57060"/>
    <lineage>
        <taxon>Eukaryota</taxon>
        <taxon>Metazoa</taxon>
        <taxon>Chordata</taxon>
        <taxon>Craniata</taxon>
        <taxon>Vertebrata</taxon>
        <taxon>Euteleostomi</taxon>
        <taxon>Amphibia</taxon>
        <taxon>Batrachia</taxon>
        <taxon>Anura</taxon>
        <taxon>Neobatrachia</taxon>
        <taxon>Hyloidea</taxon>
        <taxon>Eleutherodactylidae</taxon>
        <taxon>Eleutherodactylinae</taxon>
        <taxon>Eleutherodactylus</taxon>
        <taxon>Eleutherodactylus</taxon>
    </lineage>
</organism>
<dbReference type="OrthoDB" id="10031018at2759"/>
<sequence>MDRRHLLGVCCFLALALPGSLLASRICPDLITDSCLCTVERSKGLGRQKLIKVLCNGGELVETLLPTLLPNQTVALILSNNKISLVKNRSFLGLYSLEKL</sequence>
<dbReference type="EMBL" id="WNTK01000004">
    <property type="protein sequence ID" value="KAG9484781.1"/>
    <property type="molecule type" value="Genomic_DNA"/>
</dbReference>
<keyword evidence="1" id="KW-0732">Signal</keyword>
<accession>A0A8J6FCD9</accession>
<dbReference type="InterPro" id="IPR032675">
    <property type="entry name" value="LRR_dom_sf"/>
</dbReference>
<protein>
    <submittedName>
        <fullName evidence="2">Uncharacterized protein</fullName>
    </submittedName>
</protein>
<evidence type="ECO:0000256" key="1">
    <source>
        <dbReference type="SAM" id="SignalP"/>
    </source>
</evidence>
<dbReference type="AlphaFoldDB" id="A0A8J6FCD9"/>
<dbReference type="Proteomes" id="UP000770717">
    <property type="component" value="Unassembled WGS sequence"/>
</dbReference>
<gene>
    <name evidence="2" type="ORF">GDO78_008084</name>
</gene>
<dbReference type="Gene3D" id="3.80.10.10">
    <property type="entry name" value="Ribonuclease Inhibitor"/>
    <property type="match status" value="1"/>
</dbReference>
<feature type="chain" id="PRO_5035152407" evidence="1">
    <location>
        <begin position="24"/>
        <end position="100"/>
    </location>
</feature>
<evidence type="ECO:0000313" key="3">
    <source>
        <dbReference type="Proteomes" id="UP000770717"/>
    </source>
</evidence>